<accession>A0A4Y7T965</accession>
<evidence type="ECO:0000313" key="3">
    <source>
        <dbReference type="Proteomes" id="UP000298030"/>
    </source>
</evidence>
<keyword evidence="3" id="KW-1185">Reference proteome</keyword>
<dbReference type="AlphaFoldDB" id="A0A4Y7T965"/>
<dbReference type="Proteomes" id="UP000298030">
    <property type="component" value="Unassembled WGS sequence"/>
</dbReference>
<proteinExistence type="predicted"/>
<organism evidence="2 3">
    <name type="scientific">Coprinellus micaceus</name>
    <name type="common">Glistening ink-cap mushroom</name>
    <name type="synonym">Coprinus micaceus</name>
    <dbReference type="NCBI Taxonomy" id="71717"/>
    <lineage>
        <taxon>Eukaryota</taxon>
        <taxon>Fungi</taxon>
        <taxon>Dikarya</taxon>
        <taxon>Basidiomycota</taxon>
        <taxon>Agaricomycotina</taxon>
        <taxon>Agaricomycetes</taxon>
        <taxon>Agaricomycetidae</taxon>
        <taxon>Agaricales</taxon>
        <taxon>Agaricineae</taxon>
        <taxon>Psathyrellaceae</taxon>
        <taxon>Coprinellus</taxon>
    </lineage>
</organism>
<dbReference type="OrthoDB" id="437973at2759"/>
<dbReference type="Pfam" id="PF13917">
    <property type="entry name" value="zf-CCHC_3"/>
    <property type="match status" value="1"/>
</dbReference>
<protein>
    <recommendedName>
        <fullName evidence="4">Zinc knuckle-domain-containing protein</fullName>
    </recommendedName>
</protein>
<evidence type="ECO:0000256" key="1">
    <source>
        <dbReference type="SAM" id="MobiDB-lite"/>
    </source>
</evidence>
<dbReference type="PANTHER" id="PTHR13491:SF0">
    <property type="entry name" value="ZINC FINGER CCHC DOMAIN-CONTAINING PROTEIN 10"/>
    <property type="match status" value="1"/>
</dbReference>
<comment type="caution">
    <text evidence="2">The sequence shown here is derived from an EMBL/GenBank/DDBJ whole genome shotgun (WGS) entry which is preliminary data.</text>
</comment>
<dbReference type="EMBL" id="QPFP01000022">
    <property type="protein sequence ID" value="TEB30703.1"/>
    <property type="molecule type" value="Genomic_DNA"/>
</dbReference>
<feature type="region of interest" description="Disordered" evidence="1">
    <location>
        <begin position="71"/>
        <end position="109"/>
    </location>
</feature>
<feature type="compositionally biased region" description="Polar residues" evidence="1">
    <location>
        <begin position="9"/>
        <end position="20"/>
    </location>
</feature>
<name>A0A4Y7T965_COPMI</name>
<reference evidence="2 3" key="1">
    <citation type="journal article" date="2019" name="Nat. Ecol. Evol.">
        <title>Megaphylogeny resolves global patterns of mushroom evolution.</title>
        <authorList>
            <person name="Varga T."/>
            <person name="Krizsan K."/>
            <person name="Foldi C."/>
            <person name="Dima B."/>
            <person name="Sanchez-Garcia M."/>
            <person name="Sanchez-Ramirez S."/>
            <person name="Szollosi G.J."/>
            <person name="Szarkandi J.G."/>
            <person name="Papp V."/>
            <person name="Albert L."/>
            <person name="Andreopoulos W."/>
            <person name="Angelini C."/>
            <person name="Antonin V."/>
            <person name="Barry K.W."/>
            <person name="Bougher N.L."/>
            <person name="Buchanan P."/>
            <person name="Buyck B."/>
            <person name="Bense V."/>
            <person name="Catcheside P."/>
            <person name="Chovatia M."/>
            <person name="Cooper J."/>
            <person name="Damon W."/>
            <person name="Desjardin D."/>
            <person name="Finy P."/>
            <person name="Geml J."/>
            <person name="Haridas S."/>
            <person name="Hughes K."/>
            <person name="Justo A."/>
            <person name="Karasinski D."/>
            <person name="Kautmanova I."/>
            <person name="Kiss B."/>
            <person name="Kocsube S."/>
            <person name="Kotiranta H."/>
            <person name="LaButti K.M."/>
            <person name="Lechner B.E."/>
            <person name="Liimatainen K."/>
            <person name="Lipzen A."/>
            <person name="Lukacs Z."/>
            <person name="Mihaltcheva S."/>
            <person name="Morgado L.N."/>
            <person name="Niskanen T."/>
            <person name="Noordeloos M.E."/>
            <person name="Ohm R.A."/>
            <person name="Ortiz-Santana B."/>
            <person name="Ovrebo C."/>
            <person name="Racz N."/>
            <person name="Riley R."/>
            <person name="Savchenko A."/>
            <person name="Shiryaev A."/>
            <person name="Soop K."/>
            <person name="Spirin V."/>
            <person name="Szebenyi C."/>
            <person name="Tomsovsky M."/>
            <person name="Tulloss R.E."/>
            <person name="Uehling J."/>
            <person name="Grigoriev I.V."/>
            <person name="Vagvolgyi C."/>
            <person name="Papp T."/>
            <person name="Martin F.M."/>
            <person name="Miettinen O."/>
            <person name="Hibbett D.S."/>
            <person name="Nagy L.G."/>
        </authorList>
    </citation>
    <scope>NUCLEOTIDE SEQUENCE [LARGE SCALE GENOMIC DNA]</scope>
    <source>
        <strain evidence="2 3">FP101781</strain>
    </source>
</reference>
<dbReference type="InterPro" id="IPR039715">
    <property type="entry name" value="ZCCHC10"/>
</dbReference>
<gene>
    <name evidence="2" type="ORF">FA13DRAFT_1630396</name>
</gene>
<evidence type="ECO:0000313" key="2">
    <source>
        <dbReference type="EMBL" id="TEB30703.1"/>
    </source>
</evidence>
<sequence length="109" mass="12178">MSKFAPHTRSANQAKATASTTCQKCLGKGHFTFECKGARPYISRPSRTQQLANPKLAAKLKPSVEVPEEFLKKPAGTADQILAAKEKERAKEEKGKKRDVSPDKKRRRR</sequence>
<feature type="compositionally biased region" description="Basic and acidic residues" evidence="1">
    <location>
        <begin position="84"/>
        <end position="103"/>
    </location>
</feature>
<feature type="region of interest" description="Disordered" evidence="1">
    <location>
        <begin position="1"/>
        <end position="20"/>
    </location>
</feature>
<evidence type="ECO:0008006" key="4">
    <source>
        <dbReference type="Google" id="ProtNLM"/>
    </source>
</evidence>
<dbReference type="PANTHER" id="PTHR13491">
    <property type="entry name" value="ZCCHC10 PROTEIN"/>
    <property type="match status" value="1"/>
</dbReference>